<protein>
    <recommendedName>
        <fullName evidence="1">DUF4283 domain-containing protein</fullName>
    </recommendedName>
</protein>
<evidence type="ECO:0000259" key="1">
    <source>
        <dbReference type="Pfam" id="PF14111"/>
    </source>
</evidence>
<evidence type="ECO:0000313" key="3">
    <source>
        <dbReference type="Proteomes" id="UP000187203"/>
    </source>
</evidence>
<proteinExistence type="predicted"/>
<dbReference type="OrthoDB" id="1267182at2759"/>
<feature type="domain" description="DUF4283" evidence="1">
    <location>
        <begin position="43"/>
        <end position="89"/>
    </location>
</feature>
<dbReference type="EMBL" id="AWUE01012129">
    <property type="protein sequence ID" value="OMP09891.1"/>
    <property type="molecule type" value="Genomic_DNA"/>
</dbReference>
<keyword evidence="3" id="KW-1185">Reference proteome</keyword>
<dbReference type="AlphaFoldDB" id="A0A1R3KS41"/>
<reference evidence="3" key="1">
    <citation type="submission" date="2013-09" db="EMBL/GenBank/DDBJ databases">
        <title>Corchorus olitorius genome sequencing.</title>
        <authorList>
            <person name="Alam M."/>
            <person name="Haque M.S."/>
            <person name="Islam M.S."/>
            <person name="Emdad E.M."/>
            <person name="Islam M.M."/>
            <person name="Ahmed B."/>
            <person name="Halim A."/>
            <person name="Hossen Q.M.M."/>
            <person name="Hossain M.Z."/>
            <person name="Ahmed R."/>
            <person name="Khan M.M."/>
            <person name="Islam R."/>
            <person name="Rashid M.M."/>
            <person name="Khan S.A."/>
            <person name="Rahman M.S."/>
            <person name="Alam M."/>
            <person name="Yahiya A.S."/>
            <person name="Khan M.S."/>
            <person name="Azam M.S."/>
            <person name="Haque T."/>
            <person name="Lashkar M.Z.H."/>
            <person name="Akhand A.I."/>
            <person name="Morshed G."/>
            <person name="Roy S."/>
            <person name="Uddin K.S."/>
            <person name="Rabeya T."/>
            <person name="Hossain A.S."/>
            <person name="Chowdhury A."/>
            <person name="Snigdha A.R."/>
            <person name="Mortoza M.S."/>
            <person name="Matin S.A."/>
            <person name="Hoque S.M.E."/>
            <person name="Islam M.K."/>
            <person name="Roy D.K."/>
            <person name="Haider R."/>
            <person name="Moosa M.M."/>
            <person name="Elias S.M."/>
            <person name="Hasan A.M."/>
            <person name="Jahan S."/>
            <person name="Shafiuddin M."/>
            <person name="Mahmood N."/>
            <person name="Shommy N.S."/>
        </authorList>
    </citation>
    <scope>NUCLEOTIDE SEQUENCE [LARGE SCALE GENOMIC DNA]</scope>
    <source>
        <strain evidence="3">cv. O-4</strain>
    </source>
</reference>
<gene>
    <name evidence="2" type="ORF">COLO4_05037</name>
</gene>
<dbReference type="InterPro" id="IPR025558">
    <property type="entry name" value="DUF4283"/>
</dbReference>
<evidence type="ECO:0000313" key="2">
    <source>
        <dbReference type="EMBL" id="OMP09891.1"/>
    </source>
</evidence>
<name>A0A1R3KS41_9ROSI</name>
<dbReference type="Proteomes" id="UP000187203">
    <property type="component" value="Unassembled WGS sequence"/>
</dbReference>
<organism evidence="2 3">
    <name type="scientific">Corchorus olitorius</name>
    <dbReference type="NCBI Taxonomy" id="93759"/>
    <lineage>
        <taxon>Eukaryota</taxon>
        <taxon>Viridiplantae</taxon>
        <taxon>Streptophyta</taxon>
        <taxon>Embryophyta</taxon>
        <taxon>Tracheophyta</taxon>
        <taxon>Spermatophyta</taxon>
        <taxon>Magnoliopsida</taxon>
        <taxon>eudicotyledons</taxon>
        <taxon>Gunneridae</taxon>
        <taxon>Pentapetalae</taxon>
        <taxon>rosids</taxon>
        <taxon>malvids</taxon>
        <taxon>Malvales</taxon>
        <taxon>Malvaceae</taxon>
        <taxon>Grewioideae</taxon>
        <taxon>Apeibeae</taxon>
        <taxon>Corchorus</taxon>
    </lineage>
</organism>
<accession>A0A1R3KS41</accession>
<comment type="caution">
    <text evidence="2">The sequence shown here is derived from an EMBL/GenBank/DDBJ whole genome shotgun (WGS) entry which is preliminary data.</text>
</comment>
<sequence>MAGNTLLNLCSKLSIQEGEQGKEQTKMVIKKDWIGAGNGDLANFFLIGKLFAKRSANLEGLRQAMIQAWKPELEMTIKEVGERLYLFQF</sequence>
<dbReference type="Pfam" id="PF14111">
    <property type="entry name" value="DUF4283"/>
    <property type="match status" value="1"/>
</dbReference>